<gene>
    <name evidence="5" type="ORF">SAMN04488541_1004109</name>
</gene>
<dbReference type="Proteomes" id="UP000199513">
    <property type="component" value="Unassembled WGS sequence"/>
</dbReference>
<dbReference type="GO" id="GO:0005829">
    <property type="term" value="C:cytosol"/>
    <property type="evidence" value="ECO:0007669"/>
    <property type="project" value="TreeGrafter"/>
</dbReference>
<reference evidence="5 6" key="1">
    <citation type="submission" date="2016-10" db="EMBL/GenBank/DDBJ databases">
        <authorList>
            <person name="de Groot N.N."/>
        </authorList>
    </citation>
    <scope>NUCLEOTIDE SEQUENCE [LARGE SCALE GENOMIC DNA]</scope>
    <source>
        <strain>GEY</strain>
        <strain evidence="6">DSM 9560</strain>
    </source>
</reference>
<keyword evidence="2 4" id="KW-0732">Signal</keyword>
<dbReference type="OrthoDB" id="1493480at2"/>
<dbReference type="GO" id="GO:0050821">
    <property type="term" value="P:protein stabilization"/>
    <property type="evidence" value="ECO:0007669"/>
    <property type="project" value="TreeGrafter"/>
</dbReference>
<evidence type="ECO:0000313" key="6">
    <source>
        <dbReference type="Proteomes" id="UP000199513"/>
    </source>
</evidence>
<dbReference type="InterPro" id="IPR024930">
    <property type="entry name" value="Skp_dom_sf"/>
</dbReference>
<keyword evidence="3" id="KW-0175">Coiled coil</keyword>
<sequence length="181" mass="20246">MKKLFTFVAFAVVLMSGQAFAQLKVGYTNADVILSQLPEAKTIEAELKAYNAQLSKELETKQAEFEKKYKEYAEGVQKGTFTPVIREAKEKELQSLQQNLQEFQQKAQADSQKKQQDLLAPVFDKIQKAIDDIAKAENFDFIFSTDVAGGAPILLFAKEEHNITNKVITKLGGTPIPTDKK</sequence>
<feature type="chain" id="PRO_5011635400" evidence="4">
    <location>
        <begin position="22"/>
        <end position="181"/>
    </location>
</feature>
<keyword evidence="6" id="KW-1185">Reference proteome</keyword>
<dbReference type="STRING" id="1003.SAMN04488541_1004109"/>
<dbReference type="GO" id="GO:0051082">
    <property type="term" value="F:unfolded protein binding"/>
    <property type="evidence" value="ECO:0007669"/>
    <property type="project" value="InterPro"/>
</dbReference>
<evidence type="ECO:0000256" key="3">
    <source>
        <dbReference type="SAM" id="Coils"/>
    </source>
</evidence>
<dbReference type="EMBL" id="FONY01000004">
    <property type="protein sequence ID" value="SFE63946.1"/>
    <property type="molecule type" value="Genomic_DNA"/>
</dbReference>
<dbReference type="Pfam" id="PF03938">
    <property type="entry name" value="OmpH"/>
    <property type="match status" value="1"/>
</dbReference>
<dbReference type="AlphaFoldDB" id="A0A1I2C6J1"/>
<dbReference type="RefSeq" id="WP_091540040.1">
    <property type="nucleotide sequence ID" value="NZ_FONY01000004.1"/>
</dbReference>
<accession>A0A1I2C6J1</accession>
<feature type="coiled-coil region" evidence="3">
    <location>
        <begin position="40"/>
        <end position="113"/>
    </location>
</feature>
<dbReference type="InterPro" id="IPR005632">
    <property type="entry name" value="Chaperone_Skp"/>
</dbReference>
<proteinExistence type="inferred from homology"/>
<dbReference type="Gene3D" id="3.30.910.20">
    <property type="entry name" value="Skp domain"/>
    <property type="match status" value="1"/>
</dbReference>
<dbReference type="SUPFAM" id="SSF111384">
    <property type="entry name" value="OmpH-like"/>
    <property type="match status" value="1"/>
</dbReference>
<evidence type="ECO:0000256" key="1">
    <source>
        <dbReference type="ARBA" id="ARBA00009091"/>
    </source>
</evidence>
<feature type="signal peptide" evidence="4">
    <location>
        <begin position="1"/>
        <end position="21"/>
    </location>
</feature>
<evidence type="ECO:0000313" key="5">
    <source>
        <dbReference type="EMBL" id="SFE63946.1"/>
    </source>
</evidence>
<organism evidence="5 6">
    <name type="scientific">Thermoflexibacter ruber</name>
    <dbReference type="NCBI Taxonomy" id="1003"/>
    <lineage>
        <taxon>Bacteria</taxon>
        <taxon>Pseudomonadati</taxon>
        <taxon>Bacteroidota</taxon>
        <taxon>Cytophagia</taxon>
        <taxon>Cytophagales</taxon>
        <taxon>Thermoflexibacteraceae</taxon>
        <taxon>Thermoflexibacter</taxon>
    </lineage>
</organism>
<evidence type="ECO:0000256" key="4">
    <source>
        <dbReference type="SAM" id="SignalP"/>
    </source>
</evidence>
<dbReference type="PANTHER" id="PTHR35089:SF1">
    <property type="entry name" value="CHAPERONE PROTEIN SKP"/>
    <property type="match status" value="1"/>
</dbReference>
<comment type="similarity">
    <text evidence="1">Belongs to the Skp family.</text>
</comment>
<dbReference type="SMART" id="SM00935">
    <property type="entry name" value="OmpH"/>
    <property type="match status" value="1"/>
</dbReference>
<dbReference type="PANTHER" id="PTHR35089">
    <property type="entry name" value="CHAPERONE PROTEIN SKP"/>
    <property type="match status" value="1"/>
</dbReference>
<protein>
    <submittedName>
        <fullName evidence="5">Periplasmic chaperone for outer membrane proteins Skp</fullName>
    </submittedName>
</protein>
<evidence type="ECO:0000256" key="2">
    <source>
        <dbReference type="ARBA" id="ARBA00022729"/>
    </source>
</evidence>
<name>A0A1I2C6J1_9BACT</name>